<feature type="region of interest" description="Disordered" evidence="1">
    <location>
        <begin position="1"/>
        <end position="70"/>
    </location>
</feature>
<dbReference type="OrthoDB" id="3039026at2759"/>
<dbReference type="Proteomes" id="UP000027222">
    <property type="component" value="Unassembled WGS sequence"/>
</dbReference>
<feature type="transmembrane region" description="Helical" evidence="2">
    <location>
        <begin position="256"/>
        <end position="281"/>
    </location>
</feature>
<feature type="compositionally biased region" description="Polar residues" evidence="1">
    <location>
        <begin position="1"/>
        <end position="16"/>
    </location>
</feature>
<feature type="compositionally biased region" description="Low complexity" evidence="1">
    <location>
        <begin position="60"/>
        <end position="70"/>
    </location>
</feature>
<keyword evidence="2" id="KW-0472">Membrane</keyword>
<evidence type="ECO:0000256" key="1">
    <source>
        <dbReference type="SAM" id="MobiDB-lite"/>
    </source>
</evidence>
<protein>
    <submittedName>
        <fullName evidence="3">Uncharacterized protein</fullName>
    </submittedName>
</protein>
<organism evidence="3 4">
    <name type="scientific">Galerina marginata (strain CBS 339.88)</name>
    <dbReference type="NCBI Taxonomy" id="685588"/>
    <lineage>
        <taxon>Eukaryota</taxon>
        <taxon>Fungi</taxon>
        <taxon>Dikarya</taxon>
        <taxon>Basidiomycota</taxon>
        <taxon>Agaricomycotina</taxon>
        <taxon>Agaricomycetes</taxon>
        <taxon>Agaricomycetidae</taxon>
        <taxon>Agaricales</taxon>
        <taxon>Agaricineae</taxon>
        <taxon>Strophariaceae</taxon>
        <taxon>Galerina</taxon>
    </lineage>
</organism>
<gene>
    <name evidence="3" type="ORF">GALMADRAFT_1353280</name>
</gene>
<name>A0A067SD93_GALM3</name>
<dbReference type="HOGENOM" id="CLU_462278_0_0_1"/>
<reference evidence="4" key="1">
    <citation type="journal article" date="2014" name="Proc. Natl. Acad. Sci. U.S.A.">
        <title>Extensive sampling of basidiomycete genomes demonstrates inadequacy of the white-rot/brown-rot paradigm for wood decay fungi.</title>
        <authorList>
            <person name="Riley R."/>
            <person name="Salamov A.A."/>
            <person name="Brown D.W."/>
            <person name="Nagy L.G."/>
            <person name="Floudas D."/>
            <person name="Held B.W."/>
            <person name="Levasseur A."/>
            <person name="Lombard V."/>
            <person name="Morin E."/>
            <person name="Otillar R."/>
            <person name="Lindquist E.A."/>
            <person name="Sun H."/>
            <person name="LaButti K.M."/>
            <person name="Schmutz J."/>
            <person name="Jabbour D."/>
            <person name="Luo H."/>
            <person name="Baker S.E."/>
            <person name="Pisabarro A.G."/>
            <person name="Walton J.D."/>
            <person name="Blanchette R.A."/>
            <person name="Henrissat B."/>
            <person name="Martin F."/>
            <person name="Cullen D."/>
            <person name="Hibbett D.S."/>
            <person name="Grigoriev I.V."/>
        </authorList>
    </citation>
    <scope>NUCLEOTIDE SEQUENCE [LARGE SCALE GENOMIC DNA]</scope>
    <source>
        <strain evidence="4">CBS 339.88</strain>
    </source>
</reference>
<keyword evidence="2" id="KW-1133">Transmembrane helix</keyword>
<dbReference type="AlphaFoldDB" id="A0A067SD93"/>
<proteinExistence type="predicted"/>
<feature type="transmembrane region" description="Helical" evidence="2">
    <location>
        <begin position="197"/>
        <end position="215"/>
    </location>
</feature>
<accession>A0A067SD93</accession>
<keyword evidence="2" id="KW-0812">Transmembrane</keyword>
<feature type="transmembrane region" description="Helical" evidence="2">
    <location>
        <begin position="567"/>
        <end position="590"/>
    </location>
</feature>
<evidence type="ECO:0000313" key="4">
    <source>
        <dbReference type="Proteomes" id="UP000027222"/>
    </source>
</evidence>
<feature type="compositionally biased region" description="Polar residues" evidence="1">
    <location>
        <begin position="33"/>
        <end position="59"/>
    </location>
</feature>
<evidence type="ECO:0000256" key="2">
    <source>
        <dbReference type="SAM" id="Phobius"/>
    </source>
</evidence>
<sequence length="643" mass="68913">MTETIAKPESTSGFQETHSRVFPPPNPAVGPTSCANRHSQSMSPNFSNALPSTYSKNSESNLNLPLPLSHLGGHSGPNVVQAGVTDHSENTSLLNDPQLVEKQATNPPPGSLSAGSINAFEVGESSRKNLVGMAWLVFGRTAGYTIFGIAVMILGIGIVEGAILPKIHTCPPSATCSAFWDPNSSNILNLLQILMNYWLKLGLVLASFGLLKLSAFQSWFILMKHGNTIDNLDLHLGAIKGSAFDAARLLLRKRNFILSLLVLALISIDSGINLFVGLSIIRTPGLRKTTFTYQGLSRLPNSKYTHLNTDGQVGAIAKVVSWALANDTSHHNAFRGSLVVPDSRTNFSVNARPSGPILDGILSCEPIPSTNITINTTAPVTYILDITVSGRVARFLAPSSTVLGVSEAGGIDTATGKYLWVSSAVDLLPNATIIDNGNFYATLCRHSLFMKNESVNDPNAQYVNPNAADVPGCDVTDTDACVADSVSNAILSWWGGLGQAIWDVNCRGGVLGPLDRGNISEPCPLTTAVWKETATSMLDGIMQTSPTDGPTTQQLIARVENINPGRWWLQGLIPAFSLLLYFVSLIYTCYLSQGNSTLKELNLAEIIGAAQTEHIRDLVQTGRLRKATVRYGNNQGFVNTESV</sequence>
<keyword evidence="4" id="KW-1185">Reference proteome</keyword>
<dbReference type="EMBL" id="KL142405">
    <property type="protein sequence ID" value="KDR68866.1"/>
    <property type="molecule type" value="Genomic_DNA"/>
</dbReference>
<evidence type="ECO:0000313" key="3">
    <source>
        <dbReference type="EMBL" id="KDR68866.1"/>
    </source>
</evidence>
<feature type="transmembrane region" description="Helical" evidence="2">
    <location>
        <begin position="135"/>
        <end position="159"/>
    </location>
</feature>